<reference evidence="8 9" key="1">
    <citation type="submission" date="2015-08" db="EMBL/GenBank/DDBJ databases">
        <title>Whole genome sequence of Flavobacterium akiainvivens IK-1T, from decaying Wikstroemia oahuensis, an endemic Hawaiian shrub.</title>
        <authorList>
            <person name="Wan X."/>
            <person name="Hou S."/>
            <person name="Saito J."/>
            <person name="Donachie S."/>
        </authorList>
    </citation>
    <scope>NUCLEOTIDE SEQUENCE [LARGE SCALE GENOMIC DNA]</scope>
    <source>
        <strain evidence="8 9">IK-1</strain>
    </source>
</reference>
<dbReference type="GO" id="GO:0016020">
    <property type="term" value="C:membrane"/>
    <property type="evidence" value="ECO:0007669"/>
    <property type="project" value="UniProtKB-SubCell"/>
</dbReference>
<feature type="transmembrane region" description="Helical" evidence="7">
    <location>
        <begin position="219"/>
        <end position="241"/>
    </location>
</feature>
<dbReference type="RefSeq" id="WP_054407716.1">
    <property type="nucleotide sequence ID" value="NZ_FOYA01000014.1"/>
</dbReference>
<dbReference type="Pfam" id="PF03547">
    <property type="entry name" value="Mem_trans"/>
    <property type="match status" value="1"/>
</dbReference>
<evidence type="ECO:0000256" key="3">
    <source>
        <dbReference type="ARBA" id="ARBA00022475"/>
    </source>
</evidence>
<organism evidence="8 9">
    <name type="scientific">Flavobacterium akiainvivens</name>
    <dbReference type="NCBI Taxonomy" id="1202724"/>
    <lineage>
        <taxon>Bacteria</taxon>
        <taxon>Pseudomonadati</taxon>
        <taxon>Bacteroidota</taxon>
        <taxon>Flavobacteriia</taxon>
        <taxon>Flavobacteriales</taxon>
        <taxon>Flavobacteriaceae</taxon>
        <taxon>Flavobacterium</taxon>
    </lineage>
</organism>
<evidence type="ECO:0000256" key="1">
    <source>
        <dbReference type="ARBA" id="ARBA00004141"/>
    </source>
</evidence>
<dbReference type="Proteomes" id="UP000037755">
    <property type="component" value="Unassembled WGS sequence"/>
</dbReference>
<gene>
    <name evidence="8" type="ORF">AM493_09385</name>
</gene>
<dbReference type="EMBL" id="LIYD01000005">
    <property type="protein sequence ID" value="KOS06220.1"/>
    <property type="molecule type" value="Genomic_DNA"/>
</dbReference>
<name>A0A0M9VI30_9FLAO</name>
<feature type="transmembrane region" description="Helical" evidence="7">
    <location>
        <begin position="129"/>
        <end position="146"/>
    </location>
</feature>
<dbReference type="OrthoDB" id="9786183at2"/>
<feature type="transmembrane region" description="Helical" evidence="7">
    <location>
        <begin position="277"/>
        <end position="299"/>
    </location>
</feature>
<evidence type="ECO:0000256" key="4">
    <source>
        <dbReference type="ARBA" id="ARBA00022692"/>
    </source>
</evidence>
<protein>
    <submittedName>
        <fullName evidence="8">Transporter</fullName>
    </submittedName>
</protein>
<comment type="caution">
    <text evidence="8">The sequence shown here is derived from an EMBL/GenBank/DDBJ whole genome shotgun (WGS) entry which is preliminary data.</text>
</comment>
<sequence length="303" mass="32855">MDSIILIFICLLAGFGLRFIKNVPANAHVALNQFAIYISLPALSLYYIPKIEISASLIYALGMGWVGFFLSWLFFAGLGRALRWPRRLTGCLIITGGFANTSFIGFPVIEALYGKAGLEIAIIVDQPGTFVAVSTIGVLVAVAYSKGSGSSRDIARKIALFPPFIAFIVGLLLNVFGTDFTDAMQKMLLRLGGTVTPIALVAVGLQLKFERKSKYWGFLSLGLLYKLVLMPLFFLILYRVILGEKTLITTVSVMEAAMAPMITAAILASANGLKPKLAGMMIGIGIPLSFISLAAWYYILTIF</sequence>
<keyword evidence="6 7" id="KW-0472">Membrane</keyword>
<dbReference type="AlphaFoldDB" id="A0A0M9VI30"/>
<keyword evidence="2" id="KW-0813">Transport</keyword>
<keyword evidence="9" id="KW-1185">Reference proteome</keyword>
<dbReference type="PANTHER" id="PTHR36838:SF1">
    <property type="entry name" value="SLR1864 PROTEIN"/>
    <property type="match status" value="1"/>
</dbReference>
<dbReference type="GO" id="GO:0055085">
    <property type="term" value="P:transmembrane transport"/>
    <property type="evidence" value="ECO:0007669"/>
    <property type="project" value="InterPro"/>
</dbReference>
<accession>A0A0M9VI30</accession>
<feature type="transmembrane region" description="Helical" evidence="7">
    <location>
        <begin position="188"/>
        <end position="207"/>
    </location>
</feature>
<dbReference type="InterPro" id="IPR004776">
    <property type="entry name" value="Mem_transp_PIN-like"/>
</dbReference>
<evidence type="ECO:0000313" key="8">
    <source>
        <dbReference type="EMBL" id="KOS06220.1"/>
    </source>
</evidence>
<evidence type="ECO:0000256" key="7">
    <source>
        <dbReference type="SAM" id="Phobius"/>
    </source>
</evidence>
<evidence type="ECO:0000256" key="5">
    <source>
        <dbReference type="ARBA" id="ARBA00022989"/>
    </source>
</evidence>
<feature type="transmembrane region" description="Helical" evidence="7">
    <location>
        <begin position="88"/>
        <end position="109"/>
    </location>
</feature>
<dbReference type="PATRIC" id="fig|1202724.3.peg.1948"/>
<feature type="transmembrane region" description="Helical" evidence="7">
    <location>
        <begin position="51"/>
        <end position="76"/>
    </location>
</feature>
<dbReference type="PANTHER" id="PTHR36838">
    <property type="entry name" value="AUXIN EFFLUX CARRIER FAMILY PROTEIN"/>
    <property type="match status" value="1"/>
</dbReference>
<keyword evidence="3" id="KW-1003">Cell membrane</keyword>
<dbReference type="STRING" id="1202724.AM493_09385"/>
<evidence type="ECO:0000313" key="9">
    <source>
        <dbReference type="Proteomes" id="UP000037755"/>
    </source>
</evidence>
<comment type="subcellular location">
    <subcellularLocation>
        <location evidence="1">Membrane</location>
        <topology evidence="1">Multi-pass membrane protein</topology>
    </subcellularLocation>
</comment>
<keyword evidence="4 7" id="KW-0812">Transmembrane</keyword>
<feature type="transmembrane region" description="Helical" evidence="7">
    <location>
        <begin position="247"/>
        <end position="270"/>
    </location>
</feature>
<evidence type="ECO:0000256" key="6">
    <source>
        <dbReference type="ARBA" id="ARBA00023136"/>
    </source>
</evidence>
<keyword evidence="5 7" id="KW-1133">Transmembrane helix</keyword>
<feature type="transmembrane region" description="Helical" evidence="7">
    <location>
        <begin position="158"/>
        <end position="176"/>
    </location>
</feature>
<evidence type="ECO:0000256" key="2">
    <source>
        <dbReference type="ARBA" id="ARBA00022448"/>
    </source>
</evidence>
<proteinExistence type="predicted"/>